<feature type="compositionally biased region" description="Basic residues" evidence="13">
    <location>
        <begin position="226"/>
        <end position="235"/>
    </location>
</feature>
<keyword evidence="11" id="KW-0012">Acyltransferase</keyword>
<dbReference type="EMBL" id="LNZH02000179">
    <property type="protein sequence ID" value="OCB88378.1"/>
    <property type="molecule type" value="Genomic_DNA"/>
</dbReference>
<feature type="compositionally biased region" description="Acidic residues" evidence="13">
    <location>
        <begin position="200"/>
        <end position="209"/>
    </location>
</feature>
<reference evidence="16" key="1">
    <citation type="submission" date="2016-06" db="EMBL/GenBank/DDBJ databases">
        <title>Draft Genome sequence of the fungus Inonotus baumii.</title>
        <authorList>
            <person name="Zhu H."/>
            <person name="Lin W."/>
        </authorList>
    </citation>
    <scope>NUCLEOTIDE SEQUENCE</scope>
    <source>
        <strain evidence="16">821</strain>
    </source>
</reference>
<comment type="subcellular location">
    <subcellularLocation>
        <location evidence="1">Nucleus</location>
    </subcellularLocation>
</comment>
<feature type="domain" description="N-acetyltransferase" evidence="15">
    <location>
        <begin position="328"/>
        <end position="480"/>
    </location>
</feature>
<dbReference type="CDD" id="cd04301">
    <property type="entry name" value="NAT_SF"/>
    <property type="match status" value="1"/>
</dbReference>
<evidence type="ECO:0000256" key="13">
    <source>
        <dbReference type="SAM" id="MobiDB-lite"/>
    </source>
</evidence>
<keyword evidence="6" id="KW-0805">Transcription regulation</keyword>
<dbReference type="Proteomes" id="UP000757232">
    <property type="component" value="Unassembled WGS sequence"/>
</dbReference>
<dbReference type="Gene3D" id="1.20.920.10">
    <property type="entry name" value="Bromodomain-like"/>
    <property type="match status" value="1"/>
</dbReference>
<dbReference type="PRINTS" id="PR00503">
    <property type="entry name" value="BROMODOMAIN"/>
</dbReference>
<dbReference type="OrthoDB" id="1937912at2759"/>
<organism evidence="16 17">
    <name type="scientific">Sanghuangporus baumii</name>
    <name type="common">Phellinus baumii</name>
    <dbReference type="NCBI Taxonomy" id="108892"/>
    <lineage>
        <taxon>Eukaryota</taxon>
        <taxon>Fungi</taxon>
        <taxon>Dikarya</taxon>
        <taxon>Basidiomycota</taxon>
        <taxon>Agaricomycotina</taxon>
        <taxon>Agaricomycetes</taxon>
        <taxon>Hymenochaetales</taxon>
        <taxon>Hymenochaetaceae</taxon>
        <taxon>Sanghuangporus</taxon>
    </lineage>
</organism>
<keyword evidence="8" id="KW-0010">Activator</keyword>
<evidence type="ECO:0000259" key="15">
    <source>
        <dbReference type="PROSITE" id="PS51186"/>
    </source>
</evidence>
<keyword evidence="5" id="KW-0156">Chromatin regulator</keyword>
<dbReference type="InterPro" id="IPR037800">
    <property type="entry name" value="GCN5"/>
</dbReference>
<keyword evidence="9" id="KW-0804">Transcription</keyword>
<evidence type="ECO:0000256" key="10">
    <source>
        <dbReference type="ARBA" id="ARBA00023242"/>
    </source>
</evidence>
<dbReference type="SUPFAM" id="SSF55729">
    <property type="entry name" value="Acyl-CoA N-acyltransferases (Nat)"/>
    <property type="match status" value="1"/>
</dbReference>
<evidence type="ECO:0000313" key="17">
    <source>
        <dbReference type="Proteomes" id="UP000757232"/>
    </source>
</evidence>
<dbReference type="PANTHER" id="PTHR45750:SF3">
    <property type="entry name" value="HISTONE ACETYLTRANSFERASE"/>
    <property type="match status" value="1"/>
</dbReference>
<evidence type="ECO:0000256" key="3">
    <source>
        <dbReference type="ARBA" id="ARBA00013184"/>
    </source>
</evidence>
<dbReference type="PROSITE" id="PS51186">
    <property type="entry name" value="GNAT"/>
    <property type="match status" value="1"/>
</dbReference>
<dbReference type="PANTHER" id="PTHR45750">
    <property type="entry name" value="GH11602P"/>
    <property type="match status" value="1"/>
</dbReference>
<evidence type="ECO:0000256" key="4">
    <source>
        <dbReference type="ARBA" id="ARBA00022679"/>
    </source>
</evidence>
<name>A0A9Q5HYJ0_SANBA</name>
<dbReference type="CDD" id="cd05509">
    <property type="entry name" value="Bromo_gcn5_like"/>
    <property type="match status" value="1"/>
</dbReference>
<accession>A0A9Q5HYJ0</accession>
<dbReference type="AlphaFoldDB" id="A0A9Q5HYJ0"/>
<dbReference type="EC" id="2.3.1.48" evidence="3"/>
<dbReference type="Pfam" id="PF00439">
    <property type="entry name" value="Bromodomain"/>
    <property type="match status" value="1"/>
</dbReference>
<dbReference type="SUPFAM" id="SSF47370">
    <property type="entry name" value="Bromodomain"/>
    <property type="match status" value="1"/>
</dbReference>
<evidence type="ECO:0000256" key="5">
    <source>
        <dbReference type="ARBA" id="ARBA00022853"/>
    </source>
</evidence>
<evidence type="ECO:0000256" key="7">
    <source>
        <dbReference type="ARBA" id="ARBA00023117"/>
    </source>
</evidence>
<dbReference type="GO" id="GO:0010484">
    <property type="term" value="F:histone H3 acetyltransferase activity"/>
    <property type="evidence" value="ECO:0007669"/>
    <property type="project" value="TreeGrafter"/>
</dbReference>
<dbReference type="InterPro" id="IPR016181">
    <property type="entry name" value="Acyl_CoA_acyltransferase"/>
</dbReference>
<dbReference type="InterPro" id="IPR001487">
    <property type="entry name" value="Bromodomain"/>
</dbReference>
<dbReference type="SMART" id="SM00297">
    <property type="entry name" value="BROMO"/>
    <property type="match status" value="1"/>
</dbReference>
<evidence type="ECO:0000256" key="9">
    <source>
        <dbReference type="ARBA" id="ARBA00023163"/>
    </source>
</evidence>
<feature type="region of interest" description="Disordered" evidence="13">
    <location>
        <begin position="142"/>
        <end position="263"/>
    </location>
</feature>
<evidence type="ECO:0000256" key="12">
    <source>
        <dbReference type="PROSITE-ProRule" id="PRU00035"/>
    </source>
</evidence>
<comment type="similarity">
    <text evidence="2">Belongs to the acetyltransferase family. GCN5 subfamily.</text>
</comment>
<evidence type="ECO:0000256" key="1">
    <source>
        <dbReference type="ARBA" id="ARBA00004123"/>
    </source>
</evidence>
<dbReference type="InterPro" id="IPR018359">
    <property type="entry name" value="Bromodomain_CS"/>
</dbReference>
<dbReference type="PROSITE" id="PS50014">
    <property type="entry name" value="BROMODOMAIN_2"/>
    <property type="match status" value="1"/>
</dbReference>
<dbReference type="Pfam" id="PF00583">
    <property type="entry name" value="Acetyltransf_1"/>
    <property type="match status" value="1"/>
</dbReference>
<gene>
    <name evidence="16" type="ORF">A7U60_g4419</name>
</gene>
<keyword evidence="7 12" id="KW-0103">Bromodomain</keyword>
<sequence>MSALYPAGFDINNLSKNAIALKIARHSRCSDCNSCPGLHPPPDIALLLDSSESGEESSLGDANHIAFDEDEKDSRYLDICACGHGTKSHGTDELRLGKSEYVRRAKVAIRLDELLMDEGFLLDFTYTNEDIESLRQQMQLHRHVSSPLSDGSPGRSPFSSSEPLVTPTKHLMSPDSSLSDVPPPPQKRRRTSQSDSSLSEPEDDEDEEDRPLAARIPRSSGAAKTNGRRAPHRSGKTGGKNMGKKVAHTSVPSEQPHSAAEGAKMNGRVNSAMSHETKIKVEVDDKQLSRLATGVTVDTGASAQTPSTLRPEKAVYAEIRQGIIQVTAVENDKTPRSLIILTGLKTLFQKQLPKMPREYIARLTFDTNSKALAIIKHGYKVVGGICYRPFPQRGFAEIVFFATASVDQVKGYGGMLMNHFKMHIRKTYPDMMHFLTYADNYAVGYFQKQGFSKQITLDRAVWAGYIKDYEGGTIMECHMLPKVDYLHSQELIAQQREAILTKIRHMSKSHVVYPGLPQFQEGQPEGITLDPKDVPGLRETGWTPDMQTEVTQLYCAKSPLYAAMRRILVELQNHPLAWAFLHPVKAEEVPDYYNVIKHPMDFSTMEHKLETGQYSTMDAFVTDSLLVFRNCRTYNPEGSVYYKNALKLEKRMKELVEKVDIE</sequence>
<evidence type="ECO:0000256" key="8">
    <source>
        <dbReference type="ARBA" id="ARBA00023159"/>
    </source>
</evidence>
<evidence type="ECO:0000256" key="11">
    <source>
        <dbReference type="ARBA" id="ARBA00023315"/>
    </source>
</evidence>
<dbReference type="GO" id="GO:0005634">
    <property type="term" value="C:nucleus"/>
    <property type="evidence" value="ECO:0007669"/>
    <property type="project" value="UniProtKB-SubCell"/>
</dbReference>
<protein>
    <recommendedName>
        <fullName evidence="3">histone acetyltransferase</fullName>
        <ecNumber evidence="3">2.3.1.48</ecNumber>
    </recommendedName>
</protein>
<dbReference type="Gene3D" id="3.40.630.30">
    <property type="match status" value="1"/>
</dbReference>
<keyword evidence="17" id="KW-1185">Reference proteome</keyword>
<evidence type="ECO:0000256" key="2">
    <source>
        <dbReference type="ARBA" id="ARBA00008607"/>
    </source>
</evidence>
<proteinExistence type="inferred from homology"/>
<dbReference type="InterPro" id="IPR000182">
    <property type="entry name" value="GNAT_dom"/>
</dbReference>
<evidence type="ECO:0000256" key="6">
    <source>
        <dbReference type="ARBA" id="ARBA00023015"/>
    </source>
</evidence>
<evidence type="ECO:0000313" key="16">
    <source>
        <dbReference type="EMBL" id="OCB88378.1"/>
    </source>
</evidence>
<dbReference type="GO" id="GO:0045944">
    <property type="term" value="P:positive regulation of transcription by RNA polymerase II"/>
    <property type="evidence" value="ECO:0007669"/>
    <property type="project" value="TreeGrafter"/>
</dbReference>
<feature type="domain" description="Bromo" evidence="14">
    <location>
        <begin position="572"/>
        <end position="642"/>
    </location>
</feature>
<comment type="caution">
    <text evidence="16">The sequence shown here is derived from an EMBL/GenBank/DDBJ whole genome shotgun (WGS) entry which is preliminary data.</text>
</comment>
<dbReference type="GO" id="GO:0000123">
    <property type="term" value="C:histone acetyltransferase complex"/>
    <property type="evidence" value="ECO:0007669"/>
    <property type="project" value="TreeGrafter"/>
</dbReference>
<dbReference type="InterPro" id="IPR036427">
    <property type="entry name" value="Bromodomain-like_sf"/>
</dbReference>
<keyword evidence="10" id="KW-0539">Nucleus</keyword>
<dbReference type="PROSITE" id="PS00633">
    <property type="entry name" value="BROMODOMAIN_1"/>
    <property type="match status" value="1"/>
</dbReference>
<keyword evidence="4" id="KW-0808">Transferase</keyword>
<evidence type="ECO:0000259" key="14">
    <source>
        <dbReference type="PROSITE" id="PS50014"/>
    </source>
</evidence>